<keyword evidence="6" id="KW-1185">Reference proteome</keyword>
<keyword evidence="5" id="KW-0378">Hydrolase</keyword>
<dbReference type="GO" id="GO:0032259">
    <property type="term" value="P:methylation"/>
    <property type="evidence" value="ECO:0007669"/>
    <property type="project" value="UniProtKB-KW"/>
</dbReference>
<organism evidence="5 6">
    <name type="scientific">Pedobacter jejuensis</name>
    <dbReference type="NCBI Taxonomy" id="1268550"/>
    <lineage>
        <taxon>Bacteria</taxon>
        <taxon>Pseudomonadati</taxon>
        <taxon>Bacteroidota</taxon>
        <taxon>Sphingobacteriia</taxon>
        <taxon>Sphingobacteriales</taxon>
        <taxon>Sphingobacteriaceae</taxon>
        <taxon>Pedobacter</taxon>
    </lineage>
</organism>
<comment type="catalytic activity">
    <reaction evidence="4">
        <text>a 2'-deoxyadenosine in DNA + S-adenosyl-L-methionine = an N(6)-methyl-2'-deoxyadenosine in DNA + S-adenosyl-L-homocysteine + H(+)</text>
        <dbReference type="Rhea" id="RHEA:15197"/>
        <dbReference type="Rhea" id="RHEA-COMP:12418"/>
        <dbReference type="Rhea" id="RHEA-COMP:12419"/>
        <dbReference type="ChEBI" id="CHEBI:15378"/>
        <dbReference type="ChEBI" id="CHEBI:57856"/>
        <dbReference type="ChEBI" id="CHEBI:59789"/>
        <dbReference type="ChEBI" id="CHEBI:90615"/>
        <dbReference type="ChEBI" id="CHEBI:90616"/>
        <dbReference type="EC" id="2.1.1.72"/>
    </reaction>
</comment>
<reference evidence="5 6" key="1">
    <citation type="submission" date="2018-10" db="EMBL/GenBank/DDBJ databases">
        <title>Genome sequencing of Pedobacter jejuensis TNB23.</title>
        <authorList>
            <person name="Cho Y.-J."/>
            <person name="Cho A."/>
            <person name="Kim O.-S."/>
        </authorList>
    </citation>
    <scope>NUCLEOTIDE SEQUENCE [LARGE SCALE GENOMIC DNA]</scope>
    <source>
        <strain evidence="5 6">TNB23</strain>
    </source>
</reference>
<protein>
    <recommendedName>
        <fullName evidence="1">site-specific DNA-methyltransferase (adenine-specific)</fullName>
        <ecNumber evidence="1">2.1.1.72</ecNumber>
    </recommendedName>
</protein>
<dbReference type="EC" id="2.1.1.72" evidence="1"/>
<dbReference type="PANTHER" id="PTHR33841:SF1">
    <property type="entry name" value="DNA METHYLTRANSFERASE A"/>
    <property type="match status" value="1"/>
</dbReference>
<dbReference type="GO" id="GO:0004519">
    <property type="term" value="F:endonuclease activity"/>
    <property type="evidence" value="ECO:0007669"/>
    <property type="project" value="UniProtKB-KW"/>
</dbReference>
<dbReference type="RefSeq" id="WP_208646858.1">
    <property type="nucleotide sequence ID" value="NZ_RBEE01000037.1"/>
</dbReference>
<dbReference type="Proteomes" id="UP000274046">
    <property type="component" value="Unassembled WGS sequence"/>
</dbReference>
<name>A0A3N0BQZ2_9SPHI</name>
<evidence type="ECO:0000256" key="4">
    <source>
        <dbReference type="ARBA" id="ARBA00047942"/>
    </source>
</evidence>
<keyword evidence="2" id="KW-0489">Methyltransferase</keyword>
<comment type="caution">
    <text evidence="5">The sequence shown here is derived from an EMBL/GenBank/DDBJ whole genome shotgun (WGS) entry which is preliminary data.</text>
</comment>
<evidence type="ECO:0000313" key="6">
    <source>
        <dbReference type="Proteomes" id="UP000274046"/>
    </source>
</evidence>
<dbReference type="AlphaFoldDB" id="A0A3N0BQZ2"/>
<dbReference type="PANTHER" id="PTHR33841">
    <property type="entry name" value="DNA METHYLTRANSFERASE YEEA-RELATED"/>
    <property type="match status" value="1"/>
</dbReference>
<evidence type="ECO:0000256" key="2">
    <source>
        <dbReference type="ARBA" id="ARBA00022603"/>
    </source>
</evidence>
<sequence>SVFVKQNNNITKFTTTDSWVVLSQIERQIKSKIEAIGTPLKDWKININYGIKTGFNDAFIITEDKKMELIQKDCNSIEVIKPILRGRDIKRYGHEYSNLYIIFIPWHFPLHNDPKVTGSSDEAEEAFKITYPAVYNHLYSHKNNLEKRNKAETGIRYEWYALQRWGANYWEDFFSP</sequence>
<proteinExistence type="predicted"/>
<evidence type="ECO:0000256" key="3">
    <source>
        <dbReference type="ARBA" id="ARBA00022679"/>
    </source>
</evidence>
<feature type="non-terminal residue" evidence="5">
    <location>
        <position position="1"/>
    </location>
</feature>
<keyword evidence="5" id="KW-0540">Nuclease</keyword>
<dbReference type="InterPro" id="IPR050953">
    <property type="entry name" value="N4_N6_ade-DNA_methylase"/>
</dbReference>
<feature type="non-terminal residue" evidence="5">
    <location>
        <position position="176"/>
    </location>
</feature>
<keyword evidence="5" id="KW-0255">Endonuclease</keyword>
<evidence type="ECO:0000313" key="5">
    <source>
        <dbReference type="EMBL" id="RNL51484.1"/>
    </source>
</evidence>
<dbReference type="EMBL" id="RBEE01000037">
    <property type="protein sequence ID" value="RNL51484.1"/>
    <property type="molecule type" value="Genomic_DNA"/>
</dbReference>
<gene>
    <name evidence="5" type="ORF">D7004_14355</name>
</gene>
<dbReference type="GO" id="GO:0009007">
    <property type="term" value="F:site-specific DNA-methyltransferase (adenine-specific) activity"/>
    <property type="evidence" value="ECO:0007669"/>
    <property type="project" value="UniProtKB-EC"/>
</dbReference>
<keyword evidence="3" id="KW-0808">Transferase</keyword>
<evidence type="ECO:0000256" key="1">
    <source>
        <dbReference type="ARBA" id="ARBA00011900"/>
    </source>
</evidence>
<accession>A0A3N0BQZ2</accession>